<evidence type="ECO:0000256" key="1">
    <source>
        <dbReference type="SAM" id="MobiDB-lite"/>
    </source>
</evidence>
<feature type="region of interest" description="Disordered" evidence="1">
    <location>
        <begin position="114"/>
        <end position="145"/>
    </location>
</feature>
<reference evidence="3" key="1">
    <citation type="submission" date="2023-10" db="EMBL/GenBank/DDBJ databases">
        <title>Development of a sustainable strategy for remediation of hydrocarbon-contaminated territories based on the waste exchange concept.</title>
        <authorList>
            <person name="Krivoruchko A."/>
        </authorList>
    </citation>
    <scope>NUCLEOTIDE SEQUENCE</scope>
    <source>
        <strain evidence="3">IEGM 68</strain>
    </source>
</reference>
<gene>
    <name evidence="3" type="ORF">R4315_16270</name>
</gene>
<organism evidence="3 4">
    <name type="scientific">Rhodococcus oxybenzonivorans</name>
    <dbReference type="NCBI Taxonomy" id="1990687"/>
    <lineage>
        <taxon>Bacteria</taxon>
        <taxon>Bacillati</taxon>
        <taxon>Actinomycetota</taxon>
        <taxon>Actinomycetes</taxon>
        <taxon>Mycobacteriales</taxon>
        <taxon>Nocardiaceae</taxon>
        <taxon>Rhodococcus</taxon>
    </lineage>
</organism>
<protein>
    <recommendedName>
        <fullName evidence="5">Cell wall synthesis protein CwsA</fullName>
    </recommendedName>
</protein>
<dbReference type="RefSeq" id="WP_317747278.1">
    <property type="nucleotide sequence ID" value="NZ_JAWLUP010000038.1"/>
</dbReference>
<feature type="transmembrane region" description="Helical" evidence="2">
    <location>
        <begin position="88"/>
        <end position="105"/>
    </location>
</feature>
<name>A0AAE4UZN4_9NOCA</name>
<evidence type="ECO:0000313" key="4">
    <source>
        <dbReference type="Proteomes" id="UP001185863"/>
    </source>
</evidence>
<feature type="region of interest" description="Disordered" evidence="1">
    <location>
        <begin position="63"/>
        <end position="82"/>
    </location>
</feature>
<feature type="compositionally biased region" description="Polar residues" evidence="1">
    <location>
        <begin position="128"/>
        <end position="145"/>
    </location>
</feature>
<dbReference type="EMBL" id="JAWLUP010000038">
    <property type="protein sequence ID" value="MDV7266085.1"/>
    <property type="molecule type" value="Genomic_DNA"/>
</dbReference>
<keyword evidence="2" id="KW-0472">Membrane</keyword>
<evidence type="ECO:0008006" key="5">
    <source>
        <dbReference type="Google" id="ProtNLM"/>
    </source>
</evidence>
<dbReference type="Proteomes" id="UP001185863">
    <property type="component" value="Unassembled WGS sequence"/>
</dbReference>
<accession>A0AAE4UZN4</accession>
<sequence length="145" mass="14943">MTRATEYSTKSEAVDQALRVARSAALTAATGTGSAGLFLGRQGVSLAKKGYTRARTTPVKKAAQGVVGSLTPGDSTATRTKSARGRRLAIGVLIGSLIAGGAVLFKISRREHPPIATAPPRLEDLEEQNSAKLASPDITSAPTTN</sequence>
<proteinExistence type="predicted"/>
<keyword evidence="2" id="KW-1133">Transmembrane helix</keyword>
<evidence type="ECO:0000256" key="2">
    <source>
        <dbReference type="SAM" id="Phobius"/>
    </source>
</evidence>
<keyword evidence="2" id="KW-0812">Transmembrane</keyword>
<dbReference type="AlphaFoldDB" id="A0AAE4UZN4"/>
<evidence type="ECO:0000313" key="3">
    <source>
        <dbReference type="EMBL" id="MDV7266085.1"/>
    </source>
</evidence>
<comment type="caution">
    <text evidence="3">The sequence shown here is derived from an EMBL/GenBank/DDBJ whole genome shotgun (WGS) entry which is preliminary data.</text>
</comment>